<keyword evidence="3" id="KW-1185">Reference proteome</keyword>
<gene>
    <name evidence="2" type="ORF">DDE20_16620</name>
</gene>
<name>A0A2T8HQ33_9RHOB</name>
<comment type="caution">
    <text evidence="2">The sequence shown here is derived from an EMBL/GenBank/DDBJ whole genome shotgun (WGS) entry which is preliminary data.</text>
</comment>
<evidence type="ECO:0000313" key="2">
    <source>
        <dbReference type="EMBL" id="PVH27561.1"/>
    </source>
</evidence>
<organism evidence="2 3">
    <name type="scientific">Pararhodobacter oceanensis</name>
    <dbReference type="NCBI Taxonomy" id="2172121"/>
    <lineage>
        <taxon>Bacteria</taxon>
        <taxon>Pseudomonadati</taxon>
        <taxon>Pseudomonadota</taxon>
        <taxon>Alphaproteobacteria</taxon>
        <taxon>Rhodobacterales</taxon>
        <taxon>Paracoccaceae</taxon>
        <taxon>Pararhodobacter</taxon>
    </lineage>
</organism>
<dbReference type="AlphaFoldDB" id="A0A2T8HQ33"/>
<feature type="region of interest" description="Disordered" evidence="1">
    <location>
        <begin position="1"/>
        <end position="22"/>
    </location>
</feature>
<reference evidence="2 3" key="1">
    <citation type="submission" date="2018-04" db="EMBL/GenBank/DDBJ databases">
        <title>Pararhodobacter oceanense sp. nov., isolated from marine intertidal sediment.</title>
        <authorList>
            <person name="Wang X.-L."/>
            <person name="Du Z.-J."/>
        </authorList>
    </citation>
    <scope>NUCLEOTIDE SEQUENCE [LARGE SCALE GENOMIC DNA]</scope>
    <source>
        <strain evidence="2 3">AM505</strain>
    </source>
</reference>
<dbReference type="Proteomes" id="UP000245911">
    <property type="component" value="Unassembled WGS sequence"/>
</dbReference>
<feature type="region of interest" description="Disordered" evidence="1">
    <location>
        <begin position="62"/>
        <end position="110"/>
    </location>
</feature>
<accession>A0A2T8HQ33</accession>
<evidence type="ECO:0000313" key="3">
    <source>
        <dbReference type="Proteomes" id="UP000245911"/>
    </source>
</evidence>
<evidence type="ECO:0000256" key="1">
    <source>
        <dbReference type="SAM" id="MobiDB-lite"/>
    </source>
</evidence>
<feature type="compositionally biased region" description="Basic and acidic residues" evidence="1">
    <location>
        <begin position="1"/>
        <end position="10"/>
    </location>
</feature>
<dbReference type="RefSeq" id="WP_116559657.1">
    <property type="nucleotide sequence ID" value="NZ_QDKM01000011.1"/>
</dbReference>
<feature type="compositionally biased region" description="Basic and acidic residues" evidence="1">
    <location>
        <begin position="69"/>
        <end position="82"/>
    </location>
</feature>
<dbReference type="EMBL" id="QDKM01000011">
    <property type="protein sequence ID" value="PVH27561.1"/>
    <property type="molecule type" value="Genomic_DNA"/>
</dbReference>
<sequence length="110" mass="12624">MPELSRRDFSRTAPSKAVAPHVIPPRDAPAVLHRTLQLPPPNRLRDRRIRFRQHSLTNIAANNTSTIDTRPRDMRDCPDRPSHALKLHANNLPPDDLRDTDLRRHGNNPL</sequence>
<feature type="compositionally biased region" description="Basic and acidic residues" evidence="1">
    <location>
        <begin position="95"/>
        <end position="104"/>
    </location>
</feature>
<protein>
    <submittedName>
        <fullName evidence="2">Uncharacterized protein</fullName>
    </submittedName>
</protein>
<proteinExistence type="predicted"/>